<keyword evidence="1" id="KW-0472">Membrane</keyword>
<dbReference type="PANTHER" id="PTHR23028:SF53">
    <property type="entry name" value="ACYL_TRANSF_3 DOMAIN-CONTAINING PROTEIN"/>
    <property type="match status" value="1"/>
</dbReference>
<accession>A0ABU1N3U4</accession>
<feature type="transmembrane region" description="Helical" evidence="1">
    <location>
        <begin position="251"/>
        <end position="268"/>
    </location>
</feature>
<dbReference type="EMBL" id="JAVDRL010000011">
    <property type="protein sequence ID" value="MDR6533121.1"/>
    <property type="molecule type" value="Genomic_DNA"/>
</dbReference>
<dbReference type="Pfam" id="PF19040">
    <property type="entry name" value="SGNH"/>
    <property type="match status" value="1"/>
</dbReference>
<dbReference type="InterPro" id="IPR050879">
    <property type="entry name" value="Acyltransferase_3"/>
</dbReference>
<feature type="domain" description="Acyltransferase 3" evidence="2">
    <location>
        <begin position="12"/>
        <end position="335"/>
    </location>
</feature>
<feature type="transmembrane region" description="Helical" evidence="1">
    <location>
        <begin position="358"/>
        <end position="377"/>
    </location>
</feature>
<evidence type="ECO:0000259" key="3">
    <source>
        <dbReference type="Pfam" id="PF19040"/>
    </source>
</evidence>
<comment type="caution">
    <text evidence="4">The sequence shown here is derived from an EMBL/GenBank/DDBJ whole genome shotgun (WGS) entry which is preliminary data.</text>
</comment>
<feature type="transmembrane region" description="Helical" evidence="1">
    <location>
        <begin position="78"/>
        <end position="96"/>
    </location>
</feature>
<gene>
    <name evidence="4" type="ORF">J2800_003882</name>
</gene>
<evidence type="ECO:0000313" key="4">
    <source>
        <dbReference type="EMBL" id="MDR6533121.1"/>
    </source>
</evidence>
<dbReference type="PANTHER" id="PTHR23028">
    <property type="entry name" value="ACETYLTRANSFERASE"/>
    <property type="match status" value="1"/>
</dbReference>
<feature type="transmembrane region" description="Helical" evidence="1">
    <location>
        <begin position="148"/>
        <end position="165"/>
    </location>
</feature>
<protein>
    <submittedName>
        <fullName evidence="4">Peptidoglycan/LPS O-acetylase OafA/YrhL</fullName>
    </submittedName>
</protein>
<proteinExistence type="predicted"/>
<feature type="transmembrane region" description="Helical" evidence="1">
    <location>
        <begin position="321"/>
        <end position="338"/>
    </location>
</feature>
<evidence type="ECO:0000256" key="1">
    <source>
        <dbReference type="SAM" id="Phobius"/>
    </source>
</evidence>
<feature type="transmembrane region" description="Helical" evidence="1">
    <location>
        <begin position="36"/>
        <end position="57"/>
    </location>
</feature>
<keyword evidence="1" id="KW-0812">Transmembrane</keyword>
<feature type="transmembrane region" description="Helical" evidence="1">
    <location>
        <begin position="280"/>
        <end position="301"/>
    </location>
</feature>
<feature type="transmembrane region" description="Helical" evidence="1">
    <location>
        <begin position="12"/>
        <end position="30"/>
    </location>
</feature>
<keyword evidence="5" id="KW-1185">Reference proteome</keyword>
<evidence type="ECO:0000259" key="2">
    <source>
        <dbReference type="Pfam" id="PF01757"/>
    </source>
</evidence>
<feature type="transmembrane region" description="Helical" evidence="1">
    <location>
        <begin position="172"/>
        <end position="198"/>
    </location>
</feature>
<feature type="transmembrane region" description="Helical" evidence="1">
    <location>
        <begin position="204"/>
        <end position="219"/>
    </location>
</feature>
<dbReference type="InterPro" id="IPR002656">
    <property type="entry name" value="Acyl_transf_3_dom"/>
</dbReference>
<feature type="transmembrane region" description="Helical" evidence="1">
    <location>
        <begin position="226"/>
        <end position="245"/>
    </location>
</feature>
<name>A0ABU1N3U4_9CAUL</name>
<feature type="domain" description="SGNH" evidence="3">
    <location>
        <begin position="403"/>
        <end position="659"/>
    </location>
</feature>
<evidence type="ECO:0000313" key="5">
    <source>
        <dbReference type="Proteomes" id="UP001262754"/>
    </source>
</evidence>
<dbReference type="Pfam" id="PF01757">
    <property type="entry name" value="Acyl_transf_3"/>
    <property type="match status" value="1"/>
</dbReference>
<keyword evidence="1" id="KW-1133">Transmembrane helix</keyword>
<dbReference type="InterPro" id="IPR043968">
    <property type="entry name" value="SGNH"/>
</dbReference>
<reference evidence="4 5" key="1">
    <citation type="submission" date="2023-07" db="EMBL/GenBank/DDBJ databases">
        <title>Sorghum-associated microbial communities from plants grown in Nebraska, USA.</title>
        <authorList>
            <person name="Schachtman D."/>
        </authorList>
    </citation>
    <scope>NUCLEOTIDE SEQUENCE [LARGE SCALE GENOMIC DNA]</scope>
    <source>
        <strain evidence="4 5">DS2154</strain>
    </source>
</reference>
<dbReference type="RefSeq" id="WP_310033885.1">
    <property type="nucleotide sequence ID" value="NZ_JAVDRL010000011.1"/>
</dbReference>
<organism evidence="4 5">
    <name type="scientific">Caulobacter rhizosphaerae</name>
    <dbReference type="NCBI Taxonomy" id="2010972"/>
    <lineage>
        <taxon>Bacteria</taxon>
        <taxon>Pseudomonadati</taxon>
        <taxon>Pseudomonadota</taxon>
        <taxon>Alphaproteobacteria</taxon>
        <taxon>Caulobacterales</taxon>
        <taxon>Caulobacteraceae</taxon>
        <taxon>Caulobacter</taxon>
    </lineage>
</organism>
<sequence>MQRDQAQAYRRDIDGLRALAVAAIVVHHAFPAVLPGGFVGVDVFFVISGFLITRILVEARDEKRFSWGGFYLRRARRIVPAYVLVTLVTMVLATWIEMPRLLTQTGAAASASGLFLANVLAAQSPGYFAPSVQQNPLLHLWSLGVEEQFYLVWPALIGLLSLGWLRPARTALALALLTASLALAQVLVAGGGGVAAFFHLPTRAWEFLAGGVLALGLAAPPADRRVANLAALCGLLAIAWSLVALSEASPFPGLSAVPACLGAALLVWSGEGVAPGATAILRAAPVVALGRVSYALYLWHWPLLVLAADVAQQPLTSVQRLGLVALSLGLAALTWRFVEQPLRRGPADRPWRRLGGVLLLLLGPVAAGAALFLGQGLPQRLSPDARALARLEETDVNPARKACFERADETAPEQCRFGASPGSRGDQVLVWGDSHADAVTPGVIAWARARDWSVGEVARGGCPPLAGVRVRVFGRLDRGCEAWAARALDRIAADRRLTLVVLAARWPLYRDAPPFYDVNSPRVAVDSVARPGVRPALSAALTATLDAIARRRPDLRVVVIGPVPELTLAPPECLAQQRQLGGRAAVCARVEAGPPLARATPAEAEIRAAVEDRPGVAAVFPTETLCLDGGCVGVIGGRPIYFDDDHLSASGARSLVPPWMDDSWRRLAAPLGKPMATAPR</sequence>
<dbReference type="Proteomes" id="UP001262754">
    <property type="component" value="Unassembled WGS sequence"/>
</dbReference>